<feature type="coiled-coil region" evidence="3">
    <location>
        <begin position="425"/>
        <end position="477"/>
    </location>
</feature>
<dbReference type="GO" id="GO:0016477">
    <property type="term" value="P:cell migration"/>
    <property type="evidence" value="ECO:0007669"/>
    <property type="project" value="TreeGrafter"/>
</dbReference>
<feature type="non-terminal residue" evidence="6">
    <location>
        <position position="1"/>
    </location>
</feature>
<keyword evidence="3" id="KW-0175">Coiled coil</keyword>
<protein>
    <submittedName>
        <fullName evidence="6">CD2-associated protein</fullName>
    </submittedName>
</protein>
<sequence>TAEPTASPAGASPSSPALSPANSLEAPTPTVAQPKKIMGVGFGDIFKEGSVKLKPRIPVADSEIKKPEKPSPTPPAAKASRTLSSDLPKTEIDGKPKAAKEICRALYAYDAINEDELSFKEGDIINLINKDTGDPGWWRGELNGKEGVFPDNFAVIIPDLEKEKPKKPPPPKSMVPKPELRHGDKRFTPTKSEEKERDEKSSLEHKPSVDLKPSVDSKPSKPAPLVPPKKPSLVNKSNSNLVKPATIPPKRPDKPSFSTPPSKPNGESPRPKSEQEPFNKTRMDLEQILSRPKSQDVEPIVVKSPRENASSELTFDELLPTSENLTHPTASRPKMTGKRLPGRFNGSSPAKSQTETQKVPVHHEEENERAKTPPLEKKKPSITPSPPSIFTTTPPVSKPSITPMSPVLVDVKTKFDVTDGKKGEVEELRAQLGELLTIVDALRKEHRKEIDKLKHDLDEEKLLRSSLEIEIEKLKKAIQLT</sequence>
<dbReference type="Gene3D" id="2.30.30.40">
    <property type="entry name" value="SH3 Domains"/>
    <property type="match status" value="1"/>
</dbReference>
<dbReference type="GO" id="GO:0031982">
    <property type="term" value="C:vesicle"/>
    <property type="evidence" value="ECO:0007669"/>
    <property type="project" value="TreeGrafter"/>
</dbReference>
<gene>
    <name evidence="6" type="ORF">AB205_0116500</name>
</gene>
<dbReference type="PRINTS" id="PR00452">
    <property type="entry name" value="SH3DOMAIN"/>
</dbReference>
<dbReference type="SMART" id="SM00326">
    <property type="entry name" value="SH3"/>
    <property type="match status" value="1"/>
</dbReference>
<feature type="region of interest" description="Disordered" evidence="4">
    <location>
        <begin position="57"/>
        <end position="93"/>
    </location>
</feature>
<evidence type="ECO:0000313" key="6">
    <source>
        <dbReference type="EMBL" id="PIO39402.1"/>
    </source>
</evidence>
<dbReference type="SUPFAM" id="SSF50044">
    <property type="entry name" value="SH3-domain"/>
    <property type="match status" value="1"/>
</dbReference>
<feature type="compositionally biased region" description="Basic and acidic residues" evidence="4">
    <location>
        <begin position="361"/>
        <end position="379"/>
    </location>
</feature>
<dbReference type="Proteomes" id="UP000228934">
    <property type="component" value="Unassembled WGS sequence"/>
</dbReference>
<dbReference type="GO" id="GO:0007015">
    <property type="term" value="P:actin filament organization"/>
    <property type="evidence" value="ECO:0007669"/>
    <property type="project" value="TreeGrafter"/>
</dbReference>
<dbReference type="GO" id="GO:0005886">
    <property type="term" value="C:plasma membrane"/>
    <property type="evidence" value="ECO:0007669"/>
    <property type="project" value="TreeGrafter"/>
</dbReference>
<dbReference type="CDD" id="cd12056">
    <property type="entry name" value="SH3_CD2AP_3"/>
    <property type="match status" value="1"/>
</dbReference>
<evidence type="ECO:0000256" key="3">
    <source>
        <dbReference type="SAM" id="Coils"/>
    </source>
</evidence>
<feature type="region of interest" description="Disordered" evidence="4">
    <location>
        <begin position="159"/>
        <end position="404"/>
    </location>
</feature>
<keyword evidence="1 2" id="KW-0728">SH3 domain</keyword>
<dbReference type="InterPro" id="IPR050384">
    <property type="entry name" value="Endophilin_SH3RF"/>
</dbReference>
<dbReference type="PROSITE" id="PS50002">
    <property type="entry name" value="SH3"/>
    <property type="match status" value="1"/>
</dbReference>
<dbReference type="Pfam" id="PF00018">
    <property type="entry name" value="SH3_1"/>
    <property type="match status" value="1"/>
</dbReference>
<feature type="compositionally biased region" description="Pro residues" evidence="4">
    <location>
        <begin position="221"/>
        <end position="230"/>
    </location>
</feature>
<reference evidence="7" key="1">
    <citation type="journal article" date="2017" name="Nat. Commun.">
        <title>The North American bullfrog draft genome provides insight into hormonal regulation of long noncoding RNA.</title>
        <authorList>
            <person name="Hammond S.A."/>
            <person name="Warren R.L."/>
            <person name="Vandervalk B.P."/>
            <person name="Kucuk E."/>
            <person name="Khan H."/>
            <person name="Gibb E.A."/>
            <person name="Pandoh P."/>
            <person name="Kirk H."/>
            <person name="Zhao Y."/>
            <person name="Jones M."/>
            <person name="Mungall A.J."/>
            <person name="Coope R."/>
            <person name="Pleasance S."/>
            <person name="Moore R.A."/>
            <person name="Holt R.A."/>
            <person name="Round J.M."/>
            <person name="Ohora S."/>
            <person name="Walle B.V."/>
            <person name="Veldhoen N."/>
            <person name="Helbing C.C."/>
            <person name="Birol I."/>
        </authorList>
    </citation>
    <scope>NUCLEOTIDE SEQUENCE [LARGE SCALE GENOMIC DNA]</scope>
</reference>
<evidence type="ECO:0000256" key="1">
    <source>
        <dbReference type="ARBA" id="ARBA00022443"/>
    </source>
</evidence>
<dbReference type="FunFam" id="2.30.30.40:FF:000072">
    <property type="entry name" value="Unconventional Myosin IB"/>
    <property type="match status" value="1"/>
</dbReference>
<dbReference type="PANTHER" id="PTHR14167">
    <property type="entry name" value="SH3 DOMAIN-CONTAINING"/>
    <property type="match status" value="1"/>
</dbReference>
<dbReference type="InterPro" id="IPR035777">
    <property type="entry name" value="CD2AP_SH3_3"/>
</dbReference>
<name>A0A2G9SH37_AQUCT</name>
<feature type="compositionally biased region" description="Polar residues" evidence="4">
    <location>
        <begin position="345"/>
        <end position="357"/>
    </location>
</feature>
<dbReference type="InterPro" id="IPR036028">
    <property type="entry name" value="SH3-like_dom_sf"/>
</dbReference>
<dbReference type="InterPro" id="IPR001452">
    <property type="entry name" value="SH3_domain"/>
</dbReference>
<dbReference type="EMBL" id="KV924093">
    <property type="protein sequence ID" value="PIO39402.1"/>
    <property type="molecule type" value="Genomic_DNA"/>
</dbReference>
<proteinExistence type="predicted"/>
<organism evidence="6 7">
    <name type="scientific">Aquarana catesbeiana</name>
    <name type="common">American bullfrog</name>
    <name type="synonym">Rana catesbeiana</name>
    <dbReference type="NCBI Taxonomy" id="8400"/>
    <lineage>
        <taxon>Eukaryota</taxon>
        <taxon>Metazoa</taxon>
        <taxon>Chordata</taxon>
        <taxon>Craniata</taxon>
        <taxon>Vertebrata</taxon>
        <taxon>Euteleostomi</taxon>
        <taxon>Amphibia</taxon>
        <taxon>Batrachia</taxon>
        <taxon>Anura</taxon>
        <taxon>Neobatrachia</taxon>
        <taxon>Ranoidea</taxon>
        <taxon>Ranidae</taxon>
        <taxon>Aquarana</taxon>
    </lineage>
</organism>
<dbReference type="GO" id="GO:0005737">
    <property type="term" value="C:cytoplasm"/>
    <property type="evidence" value="ECO:0007669"/>
    <property type="project" value="TreeGrafter"/>
</dbReference>
<feature type="compositionally biased region" description="Low complexity" evidence="4">
    <location>
        <begin position="1"/>
        <end position="27"/>
    </location>
</feature>
<accession>A0A2G9SH37</accession>
<evidence type="ECO:0000256" key="2">
    <source>
        <dbReference type="PROSITE-ProRule" id="PRU00192"/>
    </source>
</evidence>
<keyword evidence="7" id="KW-1185">Reference proteome</keyword>
<feature type="compositionally biased region" description="Basic and acidic residues" evidence="4">
    <location>
        <begin position="269"/>
        <end position="285"/>
    </location>
</feature>
<dbReference type="GO" id="GO:0031252">
    <property type="term" value="C:cell leading edge"/>
    <property type="evidence" value="ECO:0007669"/>
    <property type="project" value="TreeGrafter"/>
</dbReference>
<evidence type="ECO:0000256" key="4">
    <source>
        <dbReference type="SAM" id="MobiDB-lite"/>
    </source>
</evidence>
<feature type="compositionally biased region" description="Basic and acidic residues" evidence="4">
    <location>
        <begin position="178"/>
        <end position="219"/>
    </location>
</feature>
<dbReference type="OrthoDB" id="5340910at2759"/>
<evidence type="ECO:0000313" key="7">
    <source>
        <dbReference type="Proteomes" id="UP000228934"/>
    </source>
</evidence>
<feature type="domain" description="SH3" evidence="5">
    <location>
        <begin position="98"/>
        <end position="159"/>
    </location>
</feature>
<feature type="region of interest" description="Disordered" evidence="4">
    <location>
        <begin position="1"/>
        <end position="35"/>
    </location>
</feature>
<evidence type="ECO:0000259" key="5">
    <source>
        <dbReference type="PROSITE" id="PS50002"/>
    </source>
</evidence>
<dbReference type="AlphaFoldDB" id="A0A2G9SH37"/>
<dbReference type="PRINTS" id="PR01887">
    <property type="entry name" value="SPECTRNALPHA"/>
</dbReference>
<dbReference type="PANTHER" id="PTHR14167:SF23">
    <property type="entry name" value="CD2-ASSOCIATED PROTEIN"/>
    <property type="match status" value="1"/>
</dbReference>